<name>A0A3P3XP88_9SPIR</name>
<evidence type="ECO:0000256" key="6">
    <source>
        <dbReference type="ARBA" id="ARBA00038076"/>
    </source>
</evidence>
<protein>
    <submittedName>
        <fullName evidence="10">Putative ABC transporter, permease protein</fullName>
    </submittedName>
</protein>
<evidence type="ECO:0000259" key="9">
    <source>
        <dbReference type="Pfam" id="PF12704"/>
    </source>
</evidence>
<dbReference type="PANTHER" id="PTHR30572:SF4">
    <property type="entry name" value="ABC TRANSPORTER PERMEASE YTRF"/>
    <property type="match status" value="1"/>
</dbReference>
<dbReference type="AlphaFoldDB" id="A0A3P3XP88"/>
<dbReference type="InterPro" id="IPR025857">
    <property type="entry name" value="MacB_PCD"/>
</dbReference>
<keyword evidence="3 7" id="KW-0812">Transmembrane</keyword>
<feature type="transmembrane region" description="Helical" evidence="7">
    <location>
        <begin position="310"/>
        <end position="331"/>
    </location>
</feature>
<evidence type="ECO:0000256" key="2">
    <source>
        <dbReference type="ARBA" id="ARBA00022475"/>
    </source>
</evidence>
<feature type="transmembrane region" description="Helical" evidence="7">
    <location>
        <begin position="368"/>
        <end position="393"/>
    </location>
</feature>
<keyword evidence="2" id="KW-1003">Cell membrane</keyword>
<reference evidence="10" key="1">
    <citation type="submission" date="2017-02" db="EMBL/GenBank/DDBJ databases">
        <authorList>
            <person name="Regsiter A."/>
            <person name="William W."/>
        </authorList>
    </citation>
    <scope>NUCLEOTIDE SEQUENCE</scope>
    <source>
        <strain evidence="10">BdmA 4</strain>
    </source>
</reference>
<dbReference type="GO" id="GO:0005886">
    <property type="term" value="C:plasma membrane"/>
    <property type="evidence" value="ECO:0007669"/>
    <property type="project" value="UniProtKB-SubCell"/>
</dbReference>
<feature type="domain" description="MacB-like periplasmic core" evidence="9">
    <location>
        <begin position="20"/>
        <end position="207"/>
    </location>
</feature>
<sequence>MAASMKIALRNLSRQKGRTSMLMVAIGFGVMVVTLLNSFTAGIVDNVQGTVSRMLGGHIYITGQKIAEDGRIISGIPEDNELTKIIAETGIRAEDITRRSLANATIIFGSNSVTQRIEGVNWDEEKTLRSSLAVMKGDLASIKNPSSLIVTEQVADQLNATVGDQVIVKLQTVSGQQNVGDFIIGAVISDPGVEGMLSAYADLSYLNGLLNLDPQAYQQLSIFLRNPGTMEEDASRIYSSLAALGPVYPRDSAASGGNNFLGAGGPGVLTFLRGFSVSTLDSDESPWQGVRYRVTTLNDLTTQVQDIVSVLNSVSFVVLIVLMIIVMVAITNTFRMIVNERTAEIGTMRALGMQRTSVRNSFLTEASLLAIGSVVAGILAASLVSNIAGLFTFSTDSALYIMTNQGRLTFTFKQDSIILDALLVMLMAIGAASSPARRAALLTPAEALRETR</sequence>
<feature type="domain" description="ABC3 transporter permease C-terminal" evidence="8">
    <location>
        <begin position="317"/>
        <end position="439"/>
    </location>
</feature>
<keyword evidence="4 7" id="KW-1133">Transmembrane helix</keyword>
<comment type="subcellular location">
    <subcellularLocation>
        <location evidence="1">Cell membrane</location>
        <topology evidence="1">Multi-pass membrane protein</topology>
    </subcellularLocation>
</comment>
<organism evidence="10">
    <name type="scientific">uncultured spirochete</name>
    <dbReference type="NCBI Taxonomy" id="156406"/>
    <lineage>
        <taxon>Bacteria</taxon>
        <taxon>Pseudomonadati</taxon>
        <taxon>Spirochaetota</taxon>
        <taxon>Spirochaetia</taxon>
        <taxon>Spirochaetales</taxon>
        <taxon>environmental samples</taxon>
    </lineage>
</organism>
<dbReference type="InterPro" id="IPR003838">
    <property type="entry name" value="ABC3_permease_C"/>
</dbReference>
<feature type="transmembrane region" description="Helical" evidence="7">
    <location>
        <begin position="417"/>
        <end position="436"/>
    </location>
</feature>
<comment type="similarity">
    <text evidence="6">Belongs to the ABC-4 integral membrane protein family.</text>
</comment>
<evidence type="ECO:0000256" key="7">
    <source>
        <dbReference type="SAM" id="Phobius"/>
    </source>
</evidence>
<dbReference type="Pfam" id="PF12704">
    <property type="entry name" value="MacB_PCD"/>
    <property type="match status" value="1"/>
</dbReference>
<proteinExistence type="inferred from homology"/>
<dbReference type="InterPro" id="IPR050250">
    <property type="entry name" value="Macrolide_Exporter_MacB"/>
</dbReference>
<dbReference type="Pfam" id="PF02687">
    <property type="entry name" value="FtsX"/>
    <property type="match status" value="1"/>
</dbReference>
<dbReference type="PANTHER" id="PTHR30572">
    <property type="entry name" value="MEMBRANE COMPONENT OF TRANSPORTER-RELATED"/>
    <property type="match status" value="1"/>
</dbReference>
<evidence type="ECO:0000256" key="3">
    <source>
        <dbReference type="ARBA" id="ARBA00022692"/>
    </source>
</evidence>
<evidence type="ECO:0000256" key="4">
    <source>
        <dbReference type="ARBA" id="ARBA00022989"/>
    </source>
</evidence>
<evidence type="ECO:0000256" key="5">
    <source>
        <dbReference type="ARBA" id="ARBA00023136"/>
    </source>
</evidence>
<dbReference type="GO" id="GO:0022857">
    <property type="term" value="F:transmembrane transporter activity"/>
    <property type="evidence" value="ECO:0007669"/>
    <property type="project" value="TreeGrafter"/>
</dbReference>
<feature type="transmembrane region" description="Helical" evidence="7">
    <location>
        <begin position="21"/>
        <end position="44"/>
    </location>
</feature>
<evidence type="ECO:0000256" key="1">
    <source>
        <dbReference type="ARBA" id="ARBA00004651"/>
    </source>
</evidence>
<keyword evidence="5 7" id="KW-0472">Membrane</keyword>
<dbReference type="EMBL" id="FWDO01000004">
    <property type="protein sequence ID" value="SLM18064.1"/>
    <property type="molecule type" value="Genomic_DNA"/>
</dbReference>
<evidence type="ECO:0000313" key="10">
    <source>
        <dbReference type="EMBL" id="SLM18064.1"/>
    </source>
</evidence>
<evidence type="ECO:0000259" key="8">
    <source>
        <dbReference type="Pfam" id="PF02687"/>
    </source>
</evidence>
<gene>
    <name evidence="10" type="ORF">SPIRO4BDMA_40636</name>
</gene>
<accession>A0A3P3XP88</accession>